<accession>A0A2H3BX10</accession>
<dbReference type="Gene3D" id="3.60.15.10">
    <property type="entry name" value="Ribonuclease Z/Hydroxyacylglutathione hydrolase-like"/>
    <property type="match status" value="1"/>
</dbReference>
<gene>
    <name evidence="2" type="ORF">ARMSODRAFT_975840</name>
</gene>
<evidence type="ECO:0000313" key="2">
    <source>
        <dbReference type="EMBL" id="PBK68433.1"/>
    </source>
</evidence>
<dbReference type="GO" id="GO:0070291">
    <property type="term" value="P:N-acylethanolamine metabolic process"/>
    <property type="evidence" value="ECO:0007669"/>
    <property type="project" value="TreeGrafter"/>
</dbReference>
<reference evidence="3" key="1">
    <citation type="journal article" date="2017" name="Nat. Ecol. Evol.">
        <title>Genome expansion and lineage-specific genetic innovations in the forest pathogenic fungi Armillaria.</title>
        <authorList>
            <person name="Sipos G."/>
            <person name="Prasanna A.N."/>
            <person name="Walter M.C."/>
            <person name="O'Connor E."/>
            <person name="Balint B."/>
            <person name="Krizsan K."/>
            <person name="Kiss B."/>
            <person name="Hess J."/>
            <person name="Varga T."/>
            <person name="Slot J."/>
            <person name="Riley R."/>
            <person name="Boka B."/>
            <person name="Rigling D."/>
            <person name="Barry K."/>
            <person name="Lee J."/>
            <person name="Mihaltcheva S."/>
            <person name="LaButti K."/>
            <person name="Lipzen A."/>
            <person name="Waldron R."/>
            <person name="Moloney N.M."/>
            <person name="Sperisen C."/>
            <person name="Kredics L."/>
            <person name="Vagvoelgyi C."/>
            <person name="Patrignani A."/>
            <person name="Fitzpatrick D."/>
            <person name="Nagy I."/>
            <person name="Doyle S."/>
            <person name="Anderson J.B."/>
            <person name="Grigoriev I.V."/>
            <person name="Gueldener U."/>
            <person name="Muensterkoetter M."/>
            <person name="Nagy L.G."/>
        </authorList>
    </citation>
    <scope>NUCLEOTIDE SEQUENCE [LARGE SCALE GENOMIC DNA]</scope>
    <source>
        <strain evidence="3">28-4</strain>
    </source>
</reference>
<dbReference type="PANTHER" id="PTHR15032">
    <property type="entry name" value="N-ACYL-PHOSPHATIDYLETHANOLAMINE-HYDROLYZING PHOSPHOLIPASE D"/>
    <property type="match status" value="1"/>
</dbReference>
<dbReference type="GO" id="GO:0070292">
    <property type="term" value="P:N-acylphosphatidylethanolamine metabolic process"/>
    <property type="evidence" value="ECO:0007669"/>
    <property type="project" value="TreeGrafter"/>
</dbReference>
<feature type="compositionally biased region" description="Basic and acidic residues" evidence="1">
    <location>
        <begin position="235"/>
        <end position="246"/>
    </location>
</feature>
<feature type="region of interest" description="Disordered" evidence="1">
    <location>
        <begin position="184"/>
        <end position="246"/>
    </location>
</feature>
<evidence type="ECO:0000313" key="3">
    <source>
        <dbReference type="Proteomes" id="UP000218334"/>
    </source>
</evidence>
<dbReference type="Proteomes" id="UP000218334">
    <property type="component" value="Unassembled WGS sequence"/>
</dbReference>
<feature type="compositionally biased region" description="Polar residues" evidence="1">
    <location>
        <begin position="184"/>
        <end position="200"/>
    </location>
</feature>
<feature type="compositionally biased region" description="Basic and acidic residues" evidence="1">
    <location>
        <begin position="201"/>
        <end position="212"/>
    </location>
</feature>
<dbReference type="PANTHER" id="PTHR15032:SF4">
    <property type="entry name" value="N-ACYL-PHOSPHATIDYLETHANOLAMINE-HYDROLYZING PHOSPHOLIPASE D"/>
    <property type="match status" value="1"/>
</dbReference>
<sequence length="261" mass="29141">MEERKTSSPSTLDLWMAYVVPELELRANGGLNMAAPTRCTGEGHQGEIKATWLGYAFFLVEIPFLSSLGRCARLLVESAFCNTYSPTQFLCPMSYTEPPCEIKDMSEVDVVEISLNHYDRSPIFFAANADAFKNINVTWSRIVPCREGLEGTVRPSNRYSPHLRITSLLLTHAYRTSPLAQATTNTLNRGGNQGTRSYTRSVERSTRGDTGDVLHMSPRPMFRLSGSSGSDTDTDDRRNHGVPEEPKKICTFNEDFLLTSL</sequence>
<dbReference type="AlphaFoldDB" id="A0A2H3BX10"/>
<proteinExistence type="predicted"/>
<protein>
    <submittedName>
        <fullName evidence="2">Uncharacterized protein</fullName>
    </submittedName>
</protein>
<dbReference type="EMBL" id="KZ293432">
    <property type="protein sequence ID" value="PBK68433.1"/>
    <property type="molecule type" value="Genomic_DNA"/>
</dbReference>
<dbReference type="GO" id="GO:0070290">
    <property type="term" value="F:N-acylphosphatidylethanolamine-specific phospholipase D activity"/>
    <property type="evidence" value="ECO:0007669"/>
    <property type="project" value="TreeGrafter"/>
</dbReference>
<evidence type="ECO:0000256" key="1">
    <source>
        <dbReference type="SAM" id="MobiDB-lite"/>
    </source>
</evidence>
<dbReference type="InterPro" id="IPR036866">
    <property type="entry name" value="RibonucZ/Hydroxyglut_hydro"/>
</dbReference>
<name>A0A2H3BX10_9AGAR</name>
<organism evidence="2 3">
    <name type="scientific">Armillaria solidipes</name>
    <dbReference type="NCBI Taxonomy" id="1076256"/>
    <lineage>
        <taxon>Eukaryota</taxon>
        <taxon>Fungi</taxon>
        <taxon>Dikarya</taxon>
        <taxon>Basidiomycota</taxon>
        <taxon>Agaricomycotina</taxon>
        <taxon>Agaricomycetes</taxon>
        <taxon>Agaricomycetidae</taxon>
        <taxon>Agaricales</taxon>
        <taxon>Marasmiineae</taxon>
        <taxon>Physalacriaceae</taxon>
        <taxon>Armillaria</taxon>
    </lineage>
</organism>
<dbReference type="GO" id="GO:0005737">
    <property type="term" value="C:cytoplasm"/>
    <property type="evidence" value="ECO:0007669"/>
    <property type="project" value="TreeGrafter"/>
</dbReference>
<keyword evidence="3" id="KW-1185">Reference proteome</keyword>